<dbReference type="PANTHER" id="PTHR12216:SF3">
    <property type="entry name" value="UROCANATE HYDRATASE"/>
    <property type="match status" value="1"/>
</dbReference>
<dbReference type="InterPro" id="IPR035400">
    <property type="entry name" value="Urocanase_N"/>
</dbReference>
<dbReference type="InterPro" id="IPR035085">
    <property type="entry name" value="Urocanase_Rossmann-like"/>
</dbReference>
<feature type="binding site" evidence="9">
    <location>
        <begin position="127"/>
        <end position="128"/>
    </location>
    <ligand>
        <name>NAD(+)</name>
        <dbReference type="ChEBI" id="CHEBI:57540"/>
    </ligand>
</feature>
<evidence type="ECO:0000256" key="3">
    <source>
        <dbReference type="ARBA" id="ARBA00011992"/>
    </source>
</evidence>
<keyword evidence="9" id="KW-0963">Cytoplasm</keyword>
<feature type="domain" description="Urocanase Rossmann-like" evidence="10">
    <location>
        <begin position="215"/>
        <end position="432"/>
    </location>
</feature>
<protein>
    <recommendedName>
        <fullName evidence="3 9">Urocanate hydratase</fullName>
        <shortName evidence="9">Urocanase</shortName>
        <ecNumber evidence="3 9">4.2.1.49</ecNumber>
    </recommendedName>
    <alternativeName>
        <fullName evidence="7 9">Imidazolonepropionate hydrolase</fullName>
    </alternativeName>
</protein>
<feature type="domain" description="Urocanase C-terminal" evidence="12">
    <location>
        <begin position="438"/>
        <end position="642"/>
    </location>
</feature>
<feature type="binding site" evidence="9">
    <location>
        <position position="205"/>
    </location>
    <ligand>
        <name>NAD(+)</name>
        <dbReference type="ChEBI" id="CHEBI:57540"/>
    </ligand>
</feature>
<feature type="binding site" evidence="9">
    <location>
        <position position="273"/>
    </location>
    <ligand>
        <name>NAD(+)</name>
        <dbReference type="ChEBI" id="CHEBI:57540"/>
    </ligand>
</feature>
<dbReference type="Gene3D" id="3.40.50.10730">
    <property type="entry name" value="Urocanase like domains"/>
    <property type="match status" value="1"/>
</dbReference>
<dbReference type="GO" id="GO:0016153">
    <property type="term" value="F:urocanate hydratase activity"/>
    <property type="evidence" value="ECO:0007669"/>
    <property type="project" value="UniProtKB-EC"/>
</dbReference>
<comment type="caution">
    <text evidence="9">Lacks conserved residue(s) required for the propagation of feature annotation.</text>
</comment>
<dbReference type="RefSeq" id="WP_246512774.1">
    <property type="nucleotide sequence ID" value="NZ_JAEQMU010000010.1"/>
</dbReference>
<dbReference type="HAMAP" id="MF_00577">
    <property type="entry name" value="HutU"/>
    <property type="match status" value="1"/>
</dbReference>
<keyword evidence="5 9" id="KW-0520">NAD</keyword>
<evidence type="ECO:0000256" key="1">
    <source>
        <dbReference type="ARBA" id="ARBA00004794"/>
    </source>
</evidence>
<feature type="binding site" evidence="9">
    <location>
        <position position="589"/>
    </location>
    <ligand>
        <name>NAD(+)</name>
        <dbReference type="ChEBI" id="CHEBI:57540"/>
    </ligand>
</feature>
<dbReference type="Proteomes" id="UP001597440">
    <property type="component" value="Unassembled WGS sequence"/>
</dbReference>
<evidence type="ECO:0000256" key="6">
    <source>
        <dbReference type="ARBA" id="ARBA00023239"/>
    </source>
</evidence>
<evidence type="ECO:0000256" key="9">
    <source>
        <dbReference type="HAMAP-Rule" id="MF_00577"/>
    </source>
</evidence>
<dbReference type="NCBIfam" id="TIGR01228">
    <property type="entry name" value="hutU"/>
    <property type="match status" value="1"/>
</dbReference>
<reference evidence="14" key="1">
    <citation type="journal article" date="2019" name="Int. J. Syst. Evol. Microbiol.">
        <title>The Global Catalogue of Microorganisms (GCM) 10K type strain sequencing project: providing services to taxonomists for standard genome sequencing and annotation.</title>
        <authorList>
            <consortium name="The Broad Institute Genomics Platform"/>
            <consortium name="The Broad Institute Genome Sequencing Center for Infectious Disease"/>
            <person name="Wu L."/>
            <person name="Ma J."/>
        </authorList>
    </citation>
    <scope>NUCLEOTIDE SEQUENCE [LARGE SCALE GENOMIC DNA]</scope>
    <source>
        <strain evidence="14">KCTC 52298</strain>
    </source>
</reference>
<evidence type="ECO:0000256" key="2">
    <source>
        <dbReference type="ARBA" id="ARBA00007578"/>
    </source>
</evidence>
<accession>A0ABW5KWF6</accession>
<evidence type="ECO:0000256" key="8">
    <source>
        <dbReference type="ARBA" id="ARBA00047623"/>
    </source>
</evidence>
<dbReference type="PANTHER" id="PTHR12216">
    <property type="entry name" value="UROCANATE HYDRATASE"/>
    <property type="match status" value="1"/>
</dbReference>
<feature type="domain" description="Urocanase N-terminal" evidence="11">
    <location>
        <begin position="86"/>
        <end position="212"/>
    </location>
</feature>
<dbReference type="InterPro" id="IPR036190">
    <property type="entry name" value="Urocanase_sf"/>
</dbReference>
<evidence type="ECO:0000259" key="12">
    <source>
        <dbReference type="Pfam" id="PF17392"/>
    </source>
</evidence>
<comment type="subcellular location">
    <subcellularLocation>
        <location evidence="9">Cytoplasm</location>
    </subcellularLocation>
</comment>
<name>A0ABW5KWF6_9SPHI</name>
<dbReference type="Pfam" id="PF01175">
    <property type="entry name" value="Urocanase"/>
    <property type="match status" value="1"/>
</dbReference>
<evidence type="ECO:0000256" key="4">
    <source>
        <dbReference type="ARBA" id="ARBA00022808"/>
    </source>
</evidence>
<dbReference type="InterPro" id="IPR038364">
    <property type="entry name" value="Urocanase_central_sf"/>
</dbReference>
<evidence type="ECO:0000259" key="10">
    <source>
        <dbReference type="Pfam" id="PF01175"/>
    </source>
</evidence>
<dbReference type="Gene3D" id="3.40.1770.10">
    <property type="entry name" value="Urocanase superfamily"/>
    <property type="match status" value="2"/>
</dbReference>
<proteinExistence type="inferred from homology"/>
<dbReference type="PIRSF" id="PIRSF001423">
    <property type="entry name" value="Urocanate_hydrat"/>
    <property type="match status" value="1"/>
</dbReference>
<dbReference type="InterPro" id="IPR035401">
    <property type="entry name" value="Urocanase_C"/>
</dbReference>
<dbReference type="NCBIfam" id="NF003820">
    <property type="entry name" value="PRK05414.1"/>
    <property type="match status" value="1"/>
</dbReference>
<comment type="pathway">
    <text evidence="1 9">Amino-acid degradation; L-histidine degradation into L-glutamate; N-formimidoyl-L-glutamate from L-histidine: step 2/3.</text>
</comment>
<dbReference type="InterPro" id="IPR055351">
    <property type="entry name" value="Urocanase"/>
</dbReference>
<comment type="catalytic activity">
    <reaction evidence="8 9">
        <text>4-imidazolone-5-propanoate = trans-urocanate + H2O</text>
        <dbReference type="Rhea" id="RHEA:13101"/>
        <dbReference type="ChEBI" id="CHEBI:15377"/>
        <dbReference type="ChEBI" id="CHEBI:17771"/>
        <dbReference type="ChEBI" id="CHEBI:77893"/>
        <dbReference type="EC" id="4.2.1.49"/>
    </reaction>
</comment>
<feature type="binding site" evidence="9">
    <location>
        <position position="400"/>
    </location>
    <ligand>
        <name>NAD(+)</name>
        <dbReference type="ChEBI" id="CHEBI:57540"/>
    </ligand>
</feature>
<evidence type="ECO:0000259" key="11">
    <source>
        <dbReference type="Pfam" id="PF17391"/>
    </source>
</evidence>
<comment type="function">
    <text evidence="9">Catalyzes the conversion of urocanate to 4-imidazolone-5-propionate.</text>
</comment>
<dbReference type="InterPro" id="IPR023637">
    <property type="entry name" value="Urocanase-like"/>
</dbReference>
<dbReference type="EC" id="4.2.1.49" evidence="3 9"/>
<keyword evidence="14" id="KW-1185">Reference proteome</keyword>
<comment type="caution">
    <text evidence="13">The sequence shown here is derived from an EMBL/GenBank/DDBJ whole genome shotgun (WGS) entry which is preliminary data.</text>
</comment>
<comment type="cofactor">
    <cofactor evidence="9">
        <name>NAD(+)</name>
        <dbReference type="ChEBI" id="CHEBI:57540"/>
    </cofactor>
    <text evidence="9">Binds 1 NAD(+) per subunit.</text>
</comment>
<evidence type="ECO:0000313" key="14">
    <source>
        <dbReference type="Proteomes" id="UP001597440"/>
    </source>
</evidence>
<dbReference type="SUPFAM" id="SSF111326">
    <property type="entry name" value="Urocanase"/>
    <property type="match status" value="1"/>
</dbReference>
<evidence type="ECO:0000256" key="5">
    <source>
        <dbReference type="ARBA" id="ARBA00023027"/>
    </source>
</evidence>
<comment type="similarity">
    <text evidence="2 9">Belongs to the urocanase family.</text>
</comment>
<dbReference type="InterPro" id="IPR023636">
    <property type="entry name" value="Urocanase_CS"/>
</dbReference>
<dbReference type="Pfam" id="PF17391">
    <property type="entry name" value="Urocanase_N"/>
    <property type="match status" value="1"/>
</dbReference>
<keyword evidence="6 9" id="KW-0456">Lyase</keyword>
<evidence type="ECO:0000256" key="7">
    <source>
        <dbReference type="ARBA" id="ARBA00031640"/>
    </source>
</evidence>
<organism evidence="13 14">
    <name type="scientific">Sphingobacterium tabacisoli</name>
    <dbReference type="NCBI Taxonomy" id="2044855"/>
    <lineage>
        <taxon>Bacteria</taxon>
        <taxon>Pseudomonadati</taxon>
        <taxon>Bacteroidota</taxon>
        <taxon>Sphingobacteriia</taxon>
        <taxon>Sphingobacteriales</taxon>
        <taxon>Sphingobacteriaceae</taxon>
        <taxon>Sphingobacterium</taxon>
    </lineage>
</organism>
<dbReference type="Pfam" id="PF17392">
    <property type="entry name" value="Urocanase_C"/>
    <property type="match status" value="1"/>
</dbReference>
<gene>
    <name evidence="9" type="primary">hutU</name>
    <name evidence="13" type="ORF">ACFSQW_01460</name>
</gene>
<keyword evidence="4 9" id="KW-0369">Histidine metabolism</keyword>
<sequence length="669" mass="74485">MMQKFKNEIIQGIPNQLPAKVALDPSVSHAPVRKQILTKDEERLAIANALRYFPAGWHEELAADFLEELRRYGRIYMYRFRPTYAMYARPIEEYPAQSRQAAAIMLMIQNNLDPAVAQHPHELITYGGNGAVFQNWAQYLLTMQYLAKMTEEQTLHMYSGHPMGLFPSSTSAPRVVVTNGMMIPNYSKPDDWERFNALGVTQYGQMTAGSYMYIGPQGIVHGTTITVMNAFRKHLKKGDSSRGKIFLTSGLGGMSGAQPKAGNIASCVTVCAEVNPAAARKRHEQGWVDELHENMQGLIVRVKQAIQEEEVVSLAYIGNVVDVWEAFYEQEVFVTVGSDQTSLHNPWSGGYYPVGYSFEEANRMIAEEPEEFKKAVQQSLVRQANAINKHAARGTYFFDYGNAFLLEASRAGADVLAVDGINFKYPSYVQDILGPMCFDYGFGPFRWVCTSGKAEDLRTTDRITLEVMEDLQKEAPEEIKQQLADNIKWISDAEENRLVVGSQARILYADALGRTKIAKAFNDAVQAGQLSAPVVLGRDHHDVSGTDSPYRETSNIYDGSKFTADMAIHNVIGDSFRGATWVSIHNGGGVGWGEVINGGFGMLLDGSAAAEEKLRNMLFFDVNNGIARRAWARNKEAMQAIETELQRSPTLKVTKAELVDTAVLDKLFE</sequence>
<dbReference type="EMBL" id="JBHULD010000002">
    <property type="protein sequence ID" value="MFD2553039.1"/>
    <property type="molecule type" value="Genomic_DNA"/>
</dbReference>
<dbReference type="PROSITE" id="PS01233">
    <property type="entry name" value="UROCANASE"/>
    <property type="match status" value="1"/>
</dbReference>
<evidence type="ECO:0000313" key="13">
    <source>
        <dbReference type="EMBL" id="MFD2553039.1"/>
    </source>
</evidence>